<gene>
    <name evidence="1" type="ORF">FEG63_21890</name>
</gene>
<reference evidence="1 2" key="1">
    <citation type="submission" date="2019-05" db="EMBL/GenBank/DDBJ databases">
        <title>Mycolicibacterium sphagni ENV482 genome assembly.</title>
        <authorList>
            <person name="Chen W."/>
            <person name="Faulkner N.W."/>
            <person name="Hyman M.R."/>
        </authorList>
    </citation>
    <scope>NUCLEOTIDE SEQUENCE [LARGE SCALE GENOMIC DNA]</scope>
    <source>
        <strain evidence="1 2">ENV482</strain>
    </source>
</reference>
<dbReference type="EMBL" id="VBSB01000014">
    <property type="protein sequence ID" value="NTY62196.1"/>
    <property type="molecule type" value="Genomic_DNA"/>
</dbReference>
<keyword evidence="2" id="KW-1185">Reference proteome</keyword>
<organism evidence="1 2">
    <name type="scientific">Mycolicibacterium sphagni</name>
    <dbReference type="NCBI Taxonomy" id="1786"/>
    <lineage>
        <taxon>Bacteria</taxon>
        <taxon>Bacillati</taxon>
        <taxon>Actinomycetota</taxon>
        <taxon>Actinomycetes</taxon>
        <taxon>Mycobacteriales</taxon>
        <taxon>Mycobacteriaceae</taxon>
        <taxon>Mycolicibacterium</taxon>
    </lineage>
</organism>
<name>A0ABX2JWR4_9MYCO</name>
<evidence type="ECO:0000313" key="1">
    <source>
        <dbReference type="EMBL" id="NTY62196.1"/>
    </source>
</evidence>
<protein>
    <submittedName>
        <fullName evidence="1">Uncharacterized protein</fullName>
    </submittedName>
</protein>
<accession>A0ABX2JWR4</accession>
<evidence type="ECO:0000313" key="2">
    <source>
        <dbReference type="Proteomes" id="UP000708347"/>
    </source>
</evidence>
<proteinExistence type="predicted"/>
<comment type="caution">
    <text evidence="1">The sequence shown here is derived from an EMBL/GenBank/DDBJ whole genome shotgun (WGS) entry which is preliminary data.</text>
</comment>
<sequence>MSASKDLTAAGDALRDAYRADQLADVHRCVQNCRTAVDYAASVILAPDASSQQRAQARRHLDEALSLDPETVWRRERLHARIYGTRRPA</sequence>
<dbReference type="RefSeq" id="WP_174399924.1">
    <property type="nucleotide sequence ID" value="NZ_VBSB01000014.1"/>
</dbReference>
<dbReference type="Proteomes" id="UP000708347">
    <property type="component" value="Unassembled WGS sequence"/>
</dbReference>